<sequence>MAPKASAPSPETVEQIELFKSIGLTQAKAAEAAKNAKSAGRLKDLIDRLDLVSKQLDEKQAVLFAALAAQSANLGEEEKGYAAGAILDGRLKSVDQVNAAAKYLEAHPLPVNDGDFDQQCGVGFSITPEELYTAVTGYITANAVAGWASLNTVLGQLKQTPELRWASPLELKNTVERAFLDSFGAKEAAKPKAKPKKEGNQKSSDADAAASSASTSANPRTVFEEGFLGKLHKPGGNPQIKPELREAHLAATGGAVWTRFPPEPNGFLHIGHSKAIFVNFGYAAHHGGKCYLRYDDTNPEAEEAVYFESILEMVRWLGFEPWKITYSSDYFEQLYDLAVELIRRDKAYICHCTGEEIHAHRGGDDGGPRTACVHRTRPVSESSQEFENMKNGKYKPGEAILRMKQDLVDGNPQMWDLIAYRVLLAPHHRTGDKWKIYPTYDFTHCLVDSFENISHSLCTTEFIASRVSYEWLCDALEVYKPRQSEYGRLNIQGTVMSKRKILALVKEGYVLGWDDPRLYTLIALRRRGVPPGAIRSFVSTLGVSTSPSNIELARFEQTVRSYLEGTAPRLLMVLKPLRVTIENLPEDYLHMVEKPLHPKVPELGTTKLPFTRTVYIDRDDFRLEDSPDYFRLAPGKTVGLFQAPAPITCTSYKTDPATGEVVELICRLEEGSAKKPKAFIQWVAEHAPSGSPVHVDETRIFHRLFKSDNPLAAVPDFKADVDPNSLEVIKGALVEVGFWDLAKRAYVDARRESQTRTEKALKENTGINAAEHDVGALDATPKVTSEQLVGKECVRFQGLRVGYFTLDSKDARVACLEEPEDAPCGRRQGDYIVLNRIVSLKEDSGKAA</sequence>
<keyword evidence="1" id="KW-0436">Ligase</keyword>
<reference evidence="1" key="1">
    <citation type="submission" date="2021-03" db="EMBL/GenBank/DDBJ databases">
        <authorList>
            <consortium name="DOE Joint Genome Institute"/>
            <person name="Ahrendt S."/>
            <person name="Looney B.P."/>
            <person name="Miyauchi S."/>
            <person name="Morin E."/>
            <person name="Drula E."/>
            <person name="Courty P.E."/>
            <person name="Chicoki N."/>
            <person name="Fauchery L."/>
            <person name="Kohler A."/>
            <person name="Kuo A."/>
            <person name="Labutti K."/>
            <person name="Pangilinan J."/>
            <person name="Lipzen A."/>
            <person name="Riley R."/>
            <person name="Andreopoulos W."/>
            <person name="He G."/>
            <person name="Johnson J."/>
            <person name="Barry K.W."/>
            <person name="Grigoriev I.V."/>
            <person name="Nagy L."/>
            <person name="Hibbett D."/>
            <person name="Henrissat B."/>
            <person name="Matheny P.B."/>
            <person name="Labbe J."/>
            <person name="Martin F."/>
        </authorList>
    </citation>
    <scope>NUCLEOTIDE SEQUENCE</scope>
    <source>
        <strain evidence="1">HHB10654</strain>
    </source>
</reference>
<reference evidence="1" key="2">
    <citation type="journal article" date="2022" name="New Phytol.">
        <title>Evolutionary transition to the ectomycorrhizal habit in the genomes of a hyperdiverse lineage of mushroom-forming fungi.</title>
        <authorList>
            <person name="Looney B."/>
            <person name="Miyauchi S."/>
            <person name="Morin E."/>
            <person name="Drula E."/>
            <person name="Courty P.E."/>
            <person name="Kohler A."/>
            <person name="Kuo A."/>
            <person name="LaButti K."/>
            <person name="Pangilinan J."/>
            <person name="Lipzen A."/>
            <person name="Riley R."/>
            <person name="Andreopoulos W."/>
            <person name="He G."/>
            <person name="Johnson J."/>
            <person name="Nolan M."/>
            <person name="Tritt A."/>
            <person name="Barry K.W."/>
            <person name="Grigoriev I.V."/>
            <person name="Nagy L.G."/>
            <person name="Hibbett D."/>
            <person name="Henrissat B."/>
            <person name="Matheny P.B."/>
            <person name="Labbe J."/>
            <person name="Martin F.M."/>
        </authorList>
    </citation>
    <scope>NUCLEOTIDE SEQUENCE</scope>
    <source>
        <strain evidence="1">HHB10654</strain>
    </source>
</reference>
<evidence type="ECO:0000313" key="1">
    <source>
        <dbReference type="EMBL" id="KAI0065817.1"/>
    </source>
</evidence>
<comment type="caution">
    <text evidence="1">The sequence shown here is derived from an EMBL/GenBank/DDBJ whole genome shotgun (WGS) entry which is preliminary data.</text>
</comment>
<name>A0ACB8TBM4_9AGAM</name>
<dbReference type="EMBL" id="MU277194">
    <property type="protein sequence ID" value="KAI0065817.1"/>
    <property type="molecule type" value="Genomic_DNA"/>
</dbReference>
<proteinExistence type="predicted"/>
<protein>
    <submittedName>
        <fullName evidence="1">Glutamine-tRNA ligase</fullName>
    </submittedName>
</protein>
<accession>A0ACB8TBM4</accession>
<gene>
    <name evidence="1" type="ORF">BV25DRAFT_1597450</name>
</gene>
<organism evidence="1 2">
    <name type="scientific">Artomyces pyxidatus</name>
    <dbReference type="NCBI Taxonomy" id="48021"/>
    <lineage>
        <taxon>Eukaryota</taxon>
        <taxon>Fungi</taxon>
        <taxon>Dikarya</taxon>
        <taxon>Basidiomycota</taxon>
        <taxon>Agaricomycotina</taxon>
        <taxon>Agaricomycetes</taxon>
        <taxon>Russulales</taxon>
        <taxon>Auriscalpiaceae</taxon>
        <taxon>Artomyces</taxon>
    </lineage>
</organism>
<evidence type="ECO:0000313" key="2">
    <source>
        <dbReference type="Proteomes" id="UP000814140"/>
    </source>
</evidence>
<dbReference type="Proteomes" id="UP000814140">
    <property type="component" value="Unassembled WGS sequence"/>
</dbReference>
<keyword evidence="2" id="KW-1185">Reference proteome</keyword>